<comment type="caution">
    <text evidence="1">The sequence shown here is derived from an EMBL/GenBank/DDBJ whole genome shotgun (WGS) entry which is preliminary data.</text>
</comment>
<dbReference type="STRING" id="262209.AWH69_10230"/>
<keyword evidence="2" id="KW-1185">Reference proteome</keyword>
<name>A0A176QAN9_9MICO</name>
<gene>
    <name evidence="1" type="ORF">AWH69_10230</name>
</gene>
<reference evidence="1 2" key="1">
    <citation type="submission" date="2016-01" db="EMBL/GenBank/DDBJ databases">
        <title>Janibacter melonis strain CD11_4 genome sequencing and assembly.</title>
        <authorList>
            <person name="Nair G.R."/>
            <person name="Kaur G."/>
            <person name="Chander A.M."/>
            <person name="Mayilraj S."/>
        </authorList>
    </citation>
    <scope>NUCLEOTIDE SEQUENCE [LARGE SCALE GENOMIC DNA]</scope>
    <source>
        <strain evidence="1 2">CD11-4</strain>
    </source>
</reference>
<evidence type="ECO:0000313" key="1">
    <source>
        <dbReference type="EMBL" id="OAB86801.1"/>
    </source>
</evidence>
<accession>A0A176QAN9</accession>
<organism evidence="1 2">
    <name type="scientific">Janibacter melonis</name>
    <dbReference type="NCBI Taxonomy" id="262209"/>
    <lineage>
        <taxon>Bacteria</taxon>
        <taxon>Bacillati</taxon>
        <taxon>Actinomycetota</taxon>
        <taxon>Actinomycetes</taxon>
        <taxon>Micrococcales</taxon>
        <taxon>Intrasporangiaceae</taxon>
        <taxon>Janibacter</taxon>
    </lineage>
</organism>
<sequence>MTRLTISAEAIAALGDRLEEIATHLEERSAQTRGAGDLDHGFVDRVAEEAVDRVYGDFEHARVTLCAQLTSLARLARSAGACYVDTDDMVRRSVTPTFERGTKVGTL</sequence>
<proteinExistence type="predicted"/>
<evidence type="ECO:0000313" key="2">
    <source>
        <dbReference type="Proteomes" id="UP000076976"/>
    </source>
</evidence>
<dbReference type="AlphaFoldDB" id="A0A176QAN9"/>
<dbReference type="Proteomes" id="UP000076976">
    <property type="component" value="Unassembled WGS sequence"/>
</dbReference>
<dbReference type="EMBL" id="LQZG01000003">
    <property type="protein sequence ID" value="OAB86801.1"/>
    <property type="molecule type" value="Genomic_DNA"/>
</dbReference>
<evidence type="ECO:0008006" key="3">
    <source>
        <dbReference type="Google" id="ProtNLM"/>
    </source>
</evidence>
<protein>
    <recommendedName>
        <fullName evidence="3">PE domain-containing protein</fullName>
    </recommendedName>
</protein>
<dbReference type="RefSeq" id="WP_068274997.1">
    <property type="nucleotide sequence ID" value="NZ_LQZG01000003.1"/>
</dbReference>